<dbReference type="GO" id="GO:0009881">
    <property type="term" value="F:photoreceptor activity"/>
    <property type="evidence" value="ECO:0007669"/>
    <property type="project" value="UniProtKB-KW"/>
</dbReference>
<feature type="domain" description="PAS" evidence="7">
    <location>
        <begin position="281"/>
        <end position="354"/>
    </location>
</feature>
<dbReference type="CDD" id="cd00130">
    <property type="entry name" value="PAS"/>
    <property type="match status" value="2"/>
</dbReference>
<dbReference type="PANTHER" id="PTHR47429">
    <property type="entry name" value="PROTEIN TWIN LOV 1"/>
    <property type="match status" value="1"/>
</dbReference>
<name>A0A126WVJ2_CHALA</name>
<keyword evidence="2" id="KW-0716">Sensory transduction</keyword>
<accession>A0A126WVJ2</accession>
<dbReference type="NCBIfam" id="TIGR00229">
    <property type="entry name" value="sensory_box"/>
    <property type="match status" value="2"/>
</dbReference>
<evidence type="ECO:0000256" key="4">
    <source>
        <dbReference type="ARBA" id="ARBA00022643"/>
    </source>
</evidence>
<feature type="domain" description="PAS" evidence="7">
    <location>
        <begin position="30"/>
        <end position="103"/>
    </location>
</feature>
<keyword evidence="4" id="KW-0288">FMN</keyword>
<dbReference type="Gene3D" id="3.30.450.20">
    <property type="entry name" value="PAS domain"/>
    <property type="match status" value="2"/>
</dbReference>
<keyword evidence="6" id="KW-0675">Receptor</keyword>
<dbReference type="InterPro" id="IPR000700">
    <property type="entry name" value="PAS-assoc_C"/>
</dbReference>
<dbReference type="SUPFAM" id="SSF55785">
    <property type="entry name" value="PYP-like sensor domain (PAS domain)"/>
    <property type="match status" value="2"/>
</dbReference>
<evidence type="ECO:0000313" key="9">
    <source>
        <dbReference type="EMBL" id="AML76318.1"/>
    </source>
</evidence>
<reference evidence="9" key="1">
    <citation type="journal article" date="2016" name="Proc. Natl. Acad. Sci. U.S.A.">
        <title>Functional and topological diversity of LOV domain photoreceptors.</title>
        <authorList>
            <person name="Glantz S.T."/>
            <person name="Carpenter E.J."/>
            <person name="Melkonian M."/>
            <person name="Gardner K.H."/>
            <person name="Boyden E.S."/>
            <person name="Wong G.K."/>
            <person name="Chow B.Y."/>
        </authorList>
    </citation>
    <scope>NUCLEOTIDE SEQUENCE</scope>
    <source>
        <strain evidence="9">AIGO_2010899</strain>
    </source>
</reference>
<evidence type="ECO:0000256" key="1">
    <source>
        <dbReference type="ARBA" id="ARBA00022543"/>
    </source>
</evidence>
<dbReference type="PROSITE" id="PS50112">
    <property type="entry name" value="PAS"/>
    <property type="match status" value="2"/>
</dbReference>
<evidence type="ECO:0000259" key="7">
    <source>
        <dbReference type="PROSITE" id="PS50112"/>
    </source>
</evidence>
<keyword evidence="5" id="KW-0157">Chromophore</keyword>
<dbReference type="AlphaFoldDB" id="A0A126WVJ2"/>
<evidence type="ECO:0000256" key="5">
    <source>
        <dbReference type="ARBA" id="ARBA00022991"/>
    </source>
</evidence>
<keyword evidence="1" id="KW-0600">Photoreceptor protein</keyword>
<dbReference type="EMBL" id="KU698125">
    <property type="protein sequence ID" value="AML76318.1"/>
    <property type="molecule type" value="mRNA"/>
</dbReference>
<dbReference type="InterPro" id="IPR035965">
    <property type="entry name" value="PAS-like_dom_sf"/>
</dbReference>
<evidence type="ECO:0000256" key="3">
    <source>
        <dbReference type="ARBA" id="ARBA00022630"/>
    </source>
</evidence>
<proteinExistence type="evidence at transcript level"/>
<dbReference type="InterPro" id="IPR001610">
    <property type="entry name" value="PAC"/>
</dbReference>
<evidence type="ECO:0000259" key="8">
    <source>
        <dbReference type="PROSITE" id="PS50113"/>
    </source>
</evidence>
<feature type="domain" description="PAC" evidence="8">
    <location>
        <begin position="355"/>
        <end position="409"/>
    </location>
</feature>
<dbReference type="SMART" id="SM00086">
    <property type="entry name" value="PAC"/>
    <property type="match status" value="2"/>
</dbReference>
<sequence>MGCELLVKDSRMSTESSSSQLLEESLNMPYSNSIREALDQYEYNFVITDPYILDHPIVYASEGFLKMTGYSRREVLGRNSRFLQGPETDRRTVLEIREAIRQEKSCQVSILNYRKDGTTFWNFFHLAPVFSKEEGRVIHFLGLQTPISQCSHVCRSAATNMFSCSSDRNHPPCVGKDLFNQHASSANSSNNLIYFGSCRREFFRDCPVDMGHGGIYNSFAEDRNKGIEEKHTCEAKESDKQKALTGVTNILSELAHLSMLTRKTVLNRRCESADLARLTPISSSLSIALSRIQQSFVLADPHLHDMPIVYASNLFLQLTGYSRDEVLGKNCRFLQGQDTNQADITKIQQSIEVEQSCTVCILNYRKDGSPFWNHLHTAPVRNASGKVAFYVGVQLDVTDIGEEKQTDNGMTLNMKQLGAVGAVRVAVRSLLGVEPSR</sequence>
<dbReference type="PANTHER" id="PTHR47429:SF2">
    <property type="entry name" value="PROTEIN TWIN LOV 1"/>
    <property type="match status" value="1"/>
</dbReference>
<dbReference type="PROSITE" id="PS50113">
    <property type="entry name" value="PAC"/>
    <property type="match status" value="1"/>
</dbReference>
<protein>
    <submittedName>
        <fullName evidence="9">Putative LOV domain-containing protein</fullName>
    </submittedName>
</protein>
<organism evidence="9">
    <name type="scientific">Chamaecyparis lawsoniana</name>
    <name type="common">Lawson false cypress</name>
    <name type="synonym">Cupressus lawsoniana</name>
    <dbReference type="NCBI Taxonomy" id="58030"/>
    <lineage>
        <taxon>Eukaryota</taxon>
        <taxon>Viridiplantae</taxon>
        <taxon>Streptophyta</taxon>
        <taxon>Embryophyta</taxon>
        <taxon>Tracheophyta</taxon>
        <taxon>Spermatophyta</taxon>
        <taxon>Pinopsida</taxon>
        <taxon>Pinidae</taxon>
        <taxon>Conifers II</taxon>
        <taxon>Cupressales</taxon>
        <taxon>Cupressaceae</taxon>
        <taxon>Chamaecyparis</taxon>
    </lineage>
</organism>
<dbReference type="InterPro" id="IPR000014">
    <property type="entry name" value="PAS"/>
</dbReference>
<evidence type="ECO:0000256" key="2">
    <source>
        <dbReference type="ARBA" id="ARBA00022606"/>
    </source>
</evidence>
<dbReference type="GO" id="GO:0009637">
    <property type="term" value="P:response to blue light"/>
    <property type="evidence" value="ECO:0007669"/>
    <property type="project" value="UniProtKB-ARBA"/>
</dbReference>
<dbReference type="SMART" id="SM00091">
    <property type="entry name" value="PAS"/>
    <property type="match status" value="2"/>
</dbReference>
<dbReference type="GO" id="GO:0005634">
    <property type="term" value="C:nucleus"/>
    <property type="evidence" value="ECO:0007669"/>
    <property type="project" value="TreeGrafter"/>
</dbReference>
<dbReference type="Pfam" id="PF13426">
    <property type="entry name" value="PAS_9"/>
    <property type="match status" value="2"/>
</dbReference>
<evidence type="ECO:0000256" key="6">
    <source>
        <dbReference type="ARBA" id="ARBA00023170"/>
    </source>
</evidence>
<keyword evidence="3" id="KW-0285">Flavoprotein</keyword>